<proteinExistence type="predicted"/>
<name>A0A1T5CEL8_9SPHN</name>
<sequence length="86" mass="8935">MFRTLAVTLAIISGSAAVAQPSIELRPRMPAAPQQAGIPAAPYAISGPVHVRVRAPRDAALIAASLDDPATRRELAYHGAGELPVE</sequence>
<keyword evidence="1" id="KW-0732">Signal</keyword>
<dbReference type="OrthoDB" id="7584578at2"/>
<gene>
    <name evidence="2" type="ORF">SAMN06295920_10416</name>
</gene>
<feature type="signal peptide" evidence="1">
    <location>
        <begin position="1"/>
        <end position="19"/>
    </location>
</feature>
<dbReference type="RefSeq" id="WP_079647939.1">
    <property type="nucleotide sequence ID" value="NZ_FUYM01000004.1"/>
</dbReference>
<evidence type="ECO:0000313" key="2">
    <source>
        <dbReference type="EMBL" id="SKB57928.1"/>
    </source>
</evidence>
<reference evidence="3" key="1">
    <citation type="submission" date="2017-02" db="EMBL/GenBank/DDBJ databases">
        <authorList>
            <person name="Varghese N."/>
            <person name="Submissions S."/>
        </authorList>
    </citation>
    <scope>NUCLEOTIDE SEQUENCE [LARGE SCALE GENOMIC DNA]</scope>
    <source>
        <strain evidence="3">UM2</strain>
    </source>
</reference>
<dbReference type="AlphaFoldDB" id="A0A1T5CEL8"/>
<accession>A0A1T5CEL8</accession>
<evidence type="ECO:0000256" key="1">
    <source>
        <dbReference type="SAM" id="SignalP"/>
    </source>
</evidence>
<dbReference type="EMBL" id="FUYM01000004">
    <property type="protein sequence ID" value="SKB57928.1"/>
    <property type="molecule type" value="Genomic_DNA"/>
</dbReference>
<protein>
    <submittedName>
        <fullName evidence="2">Uncharacterized protein</fullName>
    </submittedName>
</protein>
<keyword evidence="3" id="KW-1185">Reference proteome</keyword>
<organism evidence="2 3">
    <name type="scientific">Rhizorhabdus histidinilytica</name>
    <dbReference type="NCBI Taxonomy" id="439228"/>
    <lineage>
        <taxon>Bacteria</taxon>
        <taxon>Pseudomonadati</taxon>
        <taxon>Pseudomonadota</taxon>
        <taxon>Alphaproteobacteria</taxon>
        <taxon>Sphingomonadales</taxon>
        <taxon>Sphingomonadaceae</taxon>
        <taxon>Rhizorhabdus</taxon>
    </lineage>
</organism>
<feature type="chain" id="PRO_5012910977" evidence="1">
    <location>
        <begin position="20"/>
        <end position="86"/>
    </location>
</feature>
<dbReference type="STRING" id="439228.SAMN06295920_10416"/>
<dbReference type="Proteomes" id="UP000189818">
    <property type="component" value="Unassembled WGS sequence"/>
</dbReference>
<evidence type="ECO:0000313" key="3">
    <source>
        <dbReference type="Proteomes" id="UP000189818"/>
    </source>
</evidence>